<dbReference type="InterPro" id="IPR009072">
    <property type="entry name" value="Histone-fold"/>
</dbReference>
<dbReference type="OrthoDB" id="5402929at2759"/>
<evidence type="ECO:0000313" key="8">
    <source>
        <dbReference type="Proteomes" id="UP000799421"/>
    </source>
</evidence>
<dbReference type="GO" id="GO:0046982">
    <property type="term" value="F:protein heterodimerization activity"/>
    <property type="evidence" value="ECO:0007669"/>
    <property type="project" value="InterPro"/>
</dbReference>
<dbReference type="PANTHER" id="PTHR46338">
    <property type="entry name" value="TRANSCRIPTION INITIATION FACTOR TFIID SUBUNIT 8"/>
    <property type="match status" value="1"/>
</dbReference>
<dbReference type="Proteomes" id="UP000799421">
    <property type="component" value="Unassembled WGS sequence"/>
</dbReference>
<keyword evidence="2" id="KW-0805">Transcription regulation</keyword>
<feature type="compositionally biased region" description="Basic and acidic residues" evidence="5">
    <location>
        <begin position="171"/>
        <end position="183"/>
    </location>
</feature>
<dbReference type="Pfam" id="PF07524">
    <property type="entry name" value="Bromo_TP"/>
    <property type="match status" value="1"/>
</dbReference>
<keyword evidence="3" id="KW-0804">Transcription</keyword>
<sequence>MSQERDLHRALLRPAVIYTLRAAGFHSTKPTVLDTLTDLAERYLSLLASTTAAYTASSPLPREANLTDVRLALTDCGAIRPVAASAAEEAWAERLRGPAQPDLPRKQQEEDKADLRGVRDFIQWFDGPQFAEARRIAGMPVPSGDDFLCALRKKFAKTGDESRLVGTVLGREMEKKEEGEQRPPDILVSEWRPKNGGDAVPS</sequence>
<evidence type="ECO:0000256" key="3">
    <source>
        <dbReference type="ARBA" id="ARBA00023163"/>
    </source>
</evidence>
<evidence type="ECO:0000256" key="4">
    <source>
        <dbReference type="ARBA" id="ARBA00023242"/>
    </source>
</evidence>
<dbReference type="EMBL" id="MU005997">
    <property type="protein sequence ID" value="KAF2859099.1"/>
    <property type="molecule type" value="Genomic_DNA"/>
</dbReference>
<accession>A0A6A7BWI3</accession>
<dbReference type="SMART" id="SM00576">
    <property type="entry name" value="BTP"/>
    <property type="match status" value="1"/>
</dbReference>
<dbReference type="InterPro" id="IPR006565">
    <property type="entry name" value="BTP"/>
</dbReference>
<dbReference type="PANTHER" id="PTHR46338:SF1">
    <property type="entry name" value="TRANSCRIPTION INITIATION FACTOR TFIID SUBUNIT 8"/>
    <property type="match status" value="1"/>
</dbReference>
<dbReference type="InterPro" id="IPR037818">
    <property type="entry name" value="TAF8"/>
</dbReference>
<dbReference type="AlphaFoldDB" id="A0A6A7BWI3"/>
<name>A0A6A7BWI3_9PEZI</name>
<keyword evidence="8" id="KW-1185">Reference proteome</keyword>
<dbReference type="GO" id="GO:0005669">
    <property type="term" value="C:transcription factor TFIID complex"/>
    <property type="evidence" value="ECO:0007669"/>
    <property type="project" value="InterPro"/>
</dbReference>
<proteinExistence type="predicted"/>
<dbReference type="CDD" id="cd00076">
    <property type="entry name" value="HFD_SF"/>
    <property type="match status" value="1"/>
</dbReference>
<keyword evidence="4" id="KW-0539">Nucleus</keyword>
<evidence type="ECO:0000256" key="2">
    <source>
        <dbReference type="ARBA" id="ARBA00023015"/>
    </source>
</evidence>
<gene>
    <name evidence="7" type="ORF">K470DRAFT_249864</name>
</gene>
<evidence type="ECO:0000256" key="1">
    <source>
        <dbReference type="ARBA" id="ARBA00004123"/>
    </source>
</evidence>
<comment type="subcellular location">
    <subcellularLocation>
        <location evidence="1">Nucleus</location>
    </subcellularLocation>
</comment>
<evidence type="ECO:0000259" key="6">
    <source>
        <dbReference type="SMART" id="SM00576"/>
    </source>
</evidence>
<reference evidence="7" key="1">
    <citation type="journal article" date="2020" name="Stud. Mycol.">
        <title>101 Dothideomycetes genomes: a test case for predicting lifestyles and emergence of pathogens.</title>
        <authorList>
            <person name="Haridas S."/>
            <person name="Albert R."/>
            <person name="Binder M."/>
            <person name="Bloem J."/>
            <person name="Labutti K."/>
            <person name="Salamov A."/>
            <person name="Andreopoulos B."/>
            <person name="Baker S."/>
            <person name="Barry K."/>
            <person name="Bills G."/>
            <person name="Bluhm B."/>
            <person name="Cannon C."/>
            <person name="Castanera R."/>
            <person name="Culley D."/>
            <person name="Daum C."/>
            <person name="Ezra D."/>
            <person name="Gonzalez J."/>
            <person name="Henrissat B."/>
            <person name="Kuo A."/>
            <person name="Liang C."/>
            <person name="Lipzen A."/>
            <person name="Lutzoni F."/>
            <person name="Magnuson J."/>
            <person name="Mondo S."/>
            <person name="Nolan M."/>
            <person name="Ohm R."/>
            <person name="Pangilinan J."/>
            <person name="Park H.-J."/>
            <person name="Ramirez L."/>
            <person name="Alfaro M."/>
            <person name="Sun H."/>
            <person name="Tritt A."/>
            <person name="Yoshinaga Y."/>
            <person name="Zwiers L.-H."/>
            <person name="Turgeon B."/>
            <person name="Goodwin S."/>
            <person name="Spatafora J."/>
            <person name="Crous P."/>
            <person name="Grigoriev I."/>
        </authorList>
    </citation>
    <scope>NUCLEOTIDE SEQUENCE</scope>
    <source>
        <strain evidence="7">CBS 480.64</strain>
    </source>
</reference>
<feature type="region of interest" description="Disordered" evidence="5">
    <location>
        <begin position="170"/>
        <end position="202"/>
    </location>
</feature>
<evidence type="ECO:0000256" key="5">
    <source>
        <dbReference type="SAM" id="MobiDB-lite"/>
    </source>
</evidence>
<feature type="domain" description="Bromodomain associated" evidence="6">
    <location>
        <begin position="5"/>
        <end position="82"/>
    </location>
</feature>
<dbReference type="Gene3D" id="1.10.20.10">
    <property type="entry name" value="Histone, subunit A"/>
    <property type="match status" value="1"/>
</dbReference>
<organism evidence="7 8">
    <name type="scientific">Piedraia hortae CBS 480.64</name>
    <dbReference type="NCBI Taxonomy" id="1314780"/>
    <lineage>
        <taxon>Eukaryota</taxon>
        <taxon>Fungi</taxon>
        <taxon>Dikarya</taxon>
        <taxon>Ascomycota</taxon>
        <taxon>Pezizomycotina</taxon>
        <taxon>Dothideomycetes</taxon>
        <taxon>Dothideomycetidae</taxon>
        <taxon>Capnodiales</taxon>
        <taxon>Piedraiaceae</taxon>
        <taxon>Piedraia</taxon>
    </lineage>
</organism>
<protein>
    <recommendedName>
        <fullName evidence="6">Bromodomain associated domain-containing protein</fullName>
    </recommendedName>
</protein>
<evidence type="ECO:0000313" key="7">
    <source>
        <dbReference type="EMBL" id="KAF2859099.1"/>
    </source>
</evidence>